<reference evidence="1" key="2">
    <citation type="journal article" date="2022" name="New Phytol.">
        <title>Evolutionary transition to the ectomycorrhizal habit in the genomes of a hyperdiverse lineage of mushroom-forming fungi.</title>
        <authorList>
            <person name="Looney B."/>
            <person name="Miyauchi S."/>
            <person name="Morin E."/>
            <person name="Drula E."/>
            <person name="Courty P.E."/>
            <person name="Kohler A."/>
            <person name="Kuo A."/>
            <person name="LaButti K."/>
            <person name="Pangilinan J."/>
            <person name="Lipzen A."/>
            <person name="Riley R."/>
            <person name="Andreopoulos W."/>
            <person name="He G."/>
            <person name="Johnson J."/>
            <person name="Nolan M."/>
            <person name="Tritt A."/>
            <person name="Barry K.W."/>
            <person name="Grigoriev I.V."/>
            <person name="Nagy L.G."/>
            <person name="Hibbett D."/>
            <person name="Henrissat B."/>
            <person name="Matheny P.B."/>
            <person name="Labbe J."/>
            <person name="Martin F.M."/>
        </authorList>
    </citation>
    <scope>NUCLEOTIDE SEQUENCE</scope>
    <source>
        <strain evidence="1">EC-137</strain>
    </source>
</reference>
<proteinExistence type="predicted"/>
<organism evidence="1 2">
    <name type="scientific">Vararia minispora EC-137</name>
    <dbReference type="NCBI Taxonomy" id="1314806"/>
    <lineage>
        <taxon>Eukaryota</taxon>
        <taxon>Fungi</taxon>
        <taxon>Dikarya</taxon>
        <taxon>Basidiomycota</taxon>
        <taxon>Agaricomycotina</taxon>
        <taxon>Agaricomycetes</taxon>
        <taxon>Russulales</taxon>
        <taxon>Lachnocladiaceae</taxon>
        <taxon>Vararia</taxon>
    </lineage>
</organism>
<evidence type="ECO:0000313" key="2">
    <source>
        <dbReference type="Proteomes" id="UP000814128"/>
    </source>
</evidence>
<evidence type="ECO:0000313" key="1">
    <source>
        <dbReference type="EMBL" id="KAI0036755.1"/>
    </source>
</evidence>
<accession>A0ACB8QYN1</accession>
<comment type="caution">
    <text evidence="1">The sequence shown here is derived from an EMBL/GenBank/DDBJ whole genome shotgun (WGS) entry which is preliminary data.</text>
</comment>
<protein>
    <submittedName>
        <fullName evidence="1">Uncharacterized protein</fullName>
    </submittedName>
</protein>
<sequence length="423" mass="47252">MLFQTRNTYYLRISASAILPLYVYLDERHVSWMSDYILQRLLEDLRPRIIPKLRAEANVYIGPGNAPASAKRGTVDVHRGDIYQFAFFFRYTEPHSVLIKQRNFVFAPEPPPDILPKSMFTQEQPRSKKRARRSEKHNKQKPSTTVPAGDDNDDDETAPLGAEEVGVDVGSSYNGLRRSGRRKTARNYMESDEQGEHEQQGRLHGSVDEDDPDFIGLQIDPDMVIDQDEVAEFKEGSQDISVRSAPGPDIGAGEPSRTQADQRMTFDVDEEEPKPKLAVELRYQGFSLSGRCLCVVVEPWPPLRGATPARRQTPVTVGTASVQTSSVALGPVYARAKTPLFYPDDDDGPRATPALSHTGLRVLPPVPLFDEPAEDDRDDDGEGMMQFSQVLNVTSSVMRSGMEDDDEFEGAVLFADADEAREF</sequence>
<gene>
    <name evidence="1" type="ORF">K488DRAFT_40519</name>
</gene>
<dbReference type="EMBL" id="MU273468">
    <property type="protein sequence ID" value="KAI0036755.1"/>
    <property type="molecule type" value="Genomic_DNA"/>
</dbReference>
<name>A0ACB8QYN1_9AGAM</name>
<reference evidence="1" key="1">
    <citation type="submission" date="2021-02" db="EMBL/GenBank/DDBJ databases">
        <authorList>
            <consortium name="DOE Joint Genome Institute"/>
            <person name="Ahrendt S."/>
            <person name="Looney B.P."/>
            <person name="Miyauchi S."/>
            <person name="Morin E."/>
            <person name="Drula E."/>
            <person name="Courty P.E."/>
            <person name="Chicoki N."/>
            <person name="Fauchery L."/>
            <person name="Kohler A."/>
            <person name="Kuo A."/>
            <person name="Labutti K."/>
            <person name="Pangilinan J."/>
            <person name="Lipzen A."/>
            <person name="Riley R."/>
            <person name="Andreopoulos W."/>
            <person name="He G."/>
            <person name="Johnson J."/>
            <person name="Barry K.W."/>
            <person name="Grigoriev I.V."/>
            <person name="Nagy L."/>
            <person name="Hibbett D."/>
            <person name="Henrissat B."/>
            <person name="Matheny P.B."/>
            <person name="Labbe J."/>
            <person name="Martin F."/>
        </authorList>
    </citation>
    <scope>NUCLEOTIDE SEQUENCE</scope>
    <source>
        <strain evidence="1">EC-137</strain>
    </source>
</reference>
<dbReference type="Proteomes" id="UP000814128">
    <property type="component" value="Unassembled WGS sequence"/>
</dbReference>
<keyword evidence="2" id="KW-1185">Reference proteome</keyword>